<evidence type="ECO:0000259" key="14">
    <source>
        <dbReference type="PROSITE" id="PS50885"/>
    </source>
</evidence>
<proteinExistence type="predicted"/>
<dbReference type="PANTHER" id="PTHR43065">
    <property type="entry name" value="SENSOR HISTIDINE KINASE"/>
    <property type="match status" value="1"/>
</dbReference>
<dbReference type="Pfam" id="PF17203">
    <property type="entry name" value="sCache_3_2"/>
    <property type="match status" value="1"/>
</dbReference>
<dbReference type="InterPro" id="IPR036097">
    <property type="entry name" value="HisK_dim/P_sf"/>
</dbReference>
<dbReference type="PANTHER" id="PTHR43065:SF42">
    <property type="entry name" value="TWO-COMPONENT SENSOR PPRA"/>
    <property type="match status" value="1"/>
</dbReference>
<keyword evidence="8 15" id="KW-0418">Kinase</keyword>
<evidence type="ECO:0000256" key="5">
    <source>
        <dbReference type="ARBA" id="ARBA00022553"/>
    </source>
</evidence>
<comment type="catalytic activity">
    <reaction evidence="1">
        <text>ATP + protein L-histidine = ADP + protein N-phospho-L-histidine.</text>
        <dbReference type="EC" id="2.7.13.3"/>
    </reaction>
</comment>
<dbReference type="PROSITE" id="PS50885">
    <property type="entry name" value="HAMP"/>
    <property type="match status" value="1"/>
</dbReference>
<dbReference type="InterPro" id="IPR029151">
    <property type="entry name" value="Sensor-like_sf"/>
</dbReference>
<feature type="transmembrane region" description="Helical" evidence="12">
    <location>
        <begin position="7"/>
        <end position="28"/>
    </location>
</feature>
<dbReference type="Pfam" id="PF02518">
    <property type="entry name" value="HATPase_c"/>
    <property type="match status" value="1"/>
</dbReference>
<feature type="transmembrane region" description="Helical" evidence="12">
    <location>
        <begin position="132"/>
        <end position="150"/>
    </location>
</feature>
<evidence type="ECO:0000256" key="12">
    <source>
        <dbReference type="SAM" id="Phobius"/>
    </source>
</evidence>
<dbReference type="SUPFAM" id="SSF158472">
    <property type="entry name" value="HAMP domain-like"/>
    <property type="match status" value="1"/>
</dbReference>
<organism evidence="15 16">
    <name type="scientific">Psychracetigena formicireducens</name>
    <dbReference type="NCBI Taxonomy" id="2986056"/>
    <lineage>
        <taxon>Bacteria</taxon>
        <taxon>Bacillati</taxon>
        <taxon>Candidatus Lithacetigenota</taxon>
        <taxon>Candidatus Psychracetigena</taxon>
    </lineage>
</organism>
<dbReference type="PROSITE" id="PS50109">
    <property type="entry name" value="HIS_KIN"/>
    <property type="match status" value="1"/>
</dbReference>
<feature type="transmembrane region" description="Helical" evidence="12">
    <location>
        <begin position="162"/>
        <end position="188"/>
    </location>
</feature>
<dbReference type="Proteomes" id="UP000811545">
    <property type="component" value="Unassembled WGS sequence"/>
</dbReference>
<keyword evidence="5" id="KW-0597">Phosphoprotein</keyword>
<evidence type="ECO:0000256" key="3">
    <source>
        <dbReference type="ARBA" id="ARBA00012438"/>
    </source>
</evidence>
<name>A0A9E2BIB7_PSYF1</name>
<evidence type="ECO:0000256" key="6">
    <source>
        <dbReference type="ARBA" id="ARBA00022679"/>
    </source>
</evidence>
<dbReference type="InterPro" id="IPR003660">
    <property type="entry name" value="HAMP_dom"/>
</dbReference>
<keyword evidence="9 12" id="KW-1133">Transmembrane helix</keyword>
<evidence type="ECO:0000256" key="2">
    <source>
        <dbReference type="ARBA" id="ARBA00004651"/>
    </source>
</evidence>
<dbReference type="PRINTS" id="PR00344">
    <property type="entry name" value="BCTRLSENSOR"/>
</dbReference>
<evidence type="ECO:0000313" key="16">
    <source>
        <dbReference type="Proteomes" id="UP000811545"/>
    </source>
</evidence>
<dbReference type="InterPro" id="IPR004358">
    <property type="entry name" value="Sig_transdc_His_kin-like_C"/>
</dbReference>
<dbReference type="InterPro" id="IPR003594">
    <property type="entry name" value="HATPase_dom"/>
</dbReference>
<evidence type="ECO:0000313" key="15">
    <source>
        <dbReference type="EMBL" id="MBT9146131.1"/>
    </source>
</evidence>
<protein>
    <recommendedName>
        <fullName evidence="3">histidine kinase</fullName>
        <ecNumber evidence="3">2.7.13.3</ecNumber>
    </recommendedName>
</protein>
<keyword evidence="7 12" id="KW-0812">Transmembrane</keyword>
<dbReference type="SUPFAM" id="SSF103190">
    <property type="entry name" value="Sensory domain-like"/>
    <property type="match status" value="1"/>
</dbReference>
<dbReference type="SMART" id="SM00304">
    <property type="entry name" value="HAMP"/>
    <property type="match status" value="1"/>
</dbReference>
<keyword evidence="11 12" id="KW-0472">Membrane</keyword>
<keyword evidence="4" id="KW-1003">Cell membrane</keyword>
<dbReference type="AlphaFoldDB" id="A0A9E2BIB7"/>
<keyword evidence="6" id="KW-0808">Transferase</keyword>
<dbReference type="Pfam" id="PF00672">
    <property type="entry name" value="HAMP"/>
    <property type="match status" value="1"/>
</dbReference>
<accession>A0A9E2BIB7</accession>
<dbReference type="InterPro" id="IPR033463">
    <property type="entry name" value="sCache_3"/>
</dbReference>
<evidence type="ECO:0000256" key="10">
    <source>
        <dbReference type="ARBA" id="ARBA00023012"/>
    </source>
</evidence>
<evidence type="ECO:0000256" key="9">
    <source>
        <dbReference type="ARBA" id="ARBA00022989"/>
    </source>
</evidence>
<dbReference type="EC" id="2.7.13.3" evidence="3"/>
<dbReference type="InterPro" id="IPR003661">
    <property type="entry name" value="HisK_dim/P_dom"/>
</dbReference>
<comment type="subcellular location">
    <subcellularLocation>
        <location evidence="2">Cell membrane</location>
        <topology evidence="2">Multi-pass membrane protein</topology>
    </subcellularLocation>
</comment>
<reference evidence="15 16" key="1">
    <citation type="journal article" date="2021" name="bioRxiv">
        <title>Unique metabolic strategies in Hadean analogues reveal hints for primordial physiology.</title>
        <authorList>
            <person name="Nobu M.K."/>
            <person name="Nakai R."/>
            <person name="Tamazawa S."/>
            <person name="Mori H."/>
            <person name="Toyoda A."/>
            <person name="Ijiri A."/>
            <person name="Suzuki S."/>
            <person name="Kurokawa K."/>
            <person name="Kamagata Y."/>
            <person name="Tamaki H."/>
        </authorList>
    </citation>
    <scope>NUCLEOTIDE SEQUENCE [LARGE SCALE GENOMIC DNA]</scope>
    <source>
        <strain evidence="15">BS525</strain>
    </source>
</reference>
<dbReference type="InterPro" id="IPR036890">
    <property type="entry name" value="HATPase_C_sf"/>
</dbReference>
<dbReference type="SMART" id="SM00388">
    <property type="entry name" value="HisKA"/>
    <property type="match status" value="1"/>
</dbReference>
<evidence type="ECO:0000256" key="8">
    <source>
        <dbReference type="ARBA" id="ARBA00022777"/>
    </source>
</evidence>
<evidence type="ECO:0000256" key="7">
    <source>
        <dbReference type="ARBA" id="ARBA00022692"/>
    </source>
</evidence>
<dbReference type="CDD" id="cd00082">
    <property type="entry name" value="HisKA"/>
    <property type="match status" value="1"/>
</dbReference>
<feature type="domain" description="HAMP" evidence="14">
    <location>
        <begin position="186"/>
        <end position="238"/>
    </location>
</feature>
<dbReference type="CDD" id="cd06225">
    <property type="entry name" value="HAMP"/>
    <property type="match status" value="1"/>
</dbReference>
<sequence length="503" mass="55773">MSLRDKIAAIMAGVILLFGLWITIFIWMSLTRILTEEHQDLGLIVSRNISRQGVIFLQQGDFPGLEKLVKEEKNLYGKYFDYVLVVDSQEKVLAHTFWGELPGELVKANKISPGQTSNVQLVRTGKKMVYDIAVPISAGEGMLGLVRVGVSKEHIGRTVTDIVAAVMRVTAAVIAIGTLFSFLLASIITRPLSRLTEAAKAIGHGHLNNQVDIKTNDEIGKLGKVFNQMTADLRKSESQLKEYSLTLEQRVEERTQELKQTQVQLVQSGKLAAIGQLGAGVAHELNNPIGGILGYAEYLLEKVRGPDFNAEDFKTCEKPLGYIKKEAERCQTIIENLLKFSRRSPEGFKPLNINHVIEDTLTLVGHQLMVKKVELKKKLADDLKLVEGNANQLQQVFTNIIFNAQQAMPEGGILTITTRLKVEDKRLSGKPDFIEISFTDTGCGIPPENLDKIFDPFFTTKMDWKGTGLGLSVSYQIVQNHKGQIKVESILGNGTTFTVFLPV</sequence>
<dbReference type="Gene3D" id="6.10.340.10">
    <property type="match status" value="1"/>
</dbReference>
<feature type="domain" description="Histidine kinase" evidence="13">
    <location>
        <begin position="280"/>
        <end position="503"/>
    </location>
</feature>
<gene>
    <name evidence="15" type="primary">cckA</name>
    <name evidence="15" type="ORF">DDT42_02013</name>
</gene>
<dbReference type="SUPFAM" id="SSF47384">
    <property type="entry name" value="Homodimeric domain of signal transducing histidine kinase"/>
    <property type="match status" value="1"/>
</dbReference>
<evidence type="ECO:0000259" key="13">
    <source>
        <dbReference type="PROSITE" id="PS50109"/>
    </source>
</evidence>
<dbReference type="Gene3D" id="1.10.287.130">
    <property type="match status" value="1"/>
</dbReference>
<dbReference type="Pfam" id="PF00512">
    <property type="entry name" value="HisKA"/>
    <property type="match status" value="1"/>
</dbReference>
<dbReference type="EMBL" id="QLTW01000333">
    <property type="protein sequence ID" value="MBT9146131.1"/>
    <property type="molecule type" value="Genomic_DNA"/>
</dbReference>
<dbReference type="GO" id="GO:0000155">
    <property type="term" value="F:phosphorelay sensor kinase activity"/>
    <property type="evidence" value="ECO:0007669"/>
    <property type="project" value="InterPro"/>
</dbReference>
<evidence type="ECO:0000256" key="1">
    <source>
        <dbReference type="ARBA" id="ARBA00000085"/>
    </source>
</evidence>
<comment type="caution">
    <text evidence="15">The sequence shown here is derived from an EMBL/GenBank/DDBJ whole genome shotgun (WGS) entry which is preliminary data.</text>
</comment>
<dbReference type="InterPro" id="IPR005467">
    <property type="entry name" value="His_kinase_dom"/>
</dbReference>
<dbReference type="Gene3D" id="3.30.565.10">
    <property type="entry name" value="Histidine kinase-like ATPase, C-terminal domain"/>
    <property type="match status" value="1"/>
</dbReference>
<dbReference type="SUPFAM" id="SSF55874">
    <property type="entry name" value="ATPase domain of HSP90 chaperone/DNA topoisomerase II/histidine kinase"/>
    <property type="match status" value="1"/>
</dbReference>
<dbReference type="SMART" id="SM00387">
    <property type="entry name" value="HATPase_c"/>
    <property type="match status" value="1"/>
</dbReference>
<evidence type="ECO:0000256" key="4">
    <source>
        <dbReference type="ARBA" id="ARBA00022475"/>
    </source>
</evidence>
<evidence type="ECO:0000256" key="11">
    <source>
        <dbReference type="ARBA" id="ARBA00023136"/>
    </source>
</evidence>
<dbReference type="GO" id="GO:0005886">
    <property type="term" value="C:plasma membrane"/>
    <property type="evidence" value="ECO:0007669"/>
    <property type="project" value="UniProtKB-SubCell"/>
</dbReference>
<keyword evidence="10" id="KW-0902">Two-component regulatory system</keyword>